<evidence type="ECO:0000259" key="6">
    <source>
        <dbReference type="SMART" id="SM00829"/>
    </source>
</evidence>
<evidence type="ECO:0000313" key="8">
    <source>
        <dbReference type="Proteomes" id="UP000245202"/>
    </source>
</evidence>
<gene>
    <name evidence="7" type="ORF">PAT3040_06611</name>
</gene>
<name>A0A2R5F5Z5_9BACL</name>
<dbReference type="PANTHER" id="PTHR43350">
    <property type="entry name" value="NAD-DEPENDENT ALCOHOL DEHYDROGENASE"/>
    <property type="match status" value="1"/>
</dbReference>
<proteinExistence type="inferred from homology"/>
<evidence type="ECO:0000256" key="5">
    <source>
        <dbReference type="ARBA" id="ARBA00023002"/>
    </source>
</evidence>
<dbReference type="InterPro" id="IPR011032">
    <property type="entry name" value="GroES-like_sf"/>
</dbReference>
<dbReference type="InterPro" id="IPR020843">
    <property type="entry name" value="ER"/>
</dbReference>
<comment type="similarity">
    <text evidence="2">Belongs to the zinc-containing alcohol dehydrogenase family.</text>
</comment>
<protein>
    <submittedName>
        <fullName evidence="7">Alcohol dehydrogenase</fullName>
    </submittedName>
</protein>
<evidence type="ECO:0000256" key="1">
    <source>
        <dbReference type="ARBA" id="ARBA00001947"/>
    </source>
</evidence>
<evidence type="ECO:0000256" key="3">
    <source>
        <dbReference type="ARBA" id="ARBA00022723"/>
    </source>
</evidence>
<dbReference type="Gene3D" id="3.90.180.10">
    <property type="entry name" value="Medium-chain alcohol dehydrogenases, catalytic domain"/>
    <property type="match status" value="2"/>
</dbReference>
<keyword evidence="4" id="KW-0862">Zinc</keyword>
<dbReference type="InterPro" id="IPR013154">
    <property type="entry name" value="ADH-like_N"/>
</dbReference>
<accession>A0A2R5F5Z5</accession>
<dbReference type="GO" id="GO:0016491">
    <property type="term" value="F:oxidoreductase activity"/>
    <property type="evidence" value="ECO:0007669"/>
    <property type="project" value="UniProtKB-KW"/>
</dbReference>
<dbReference type="SUPFAM" id="SSF50129">
    <property type="entry name" value="GroES-like"/>
    <property type="match status" value="1"/>
</dbReference>
<reference evidence="7 8" key="1">
    <citation type="submission" date="2017-08" db="EMBL/GenBank/DDBJ databases">
        <title>Substantial Increase in Enzyme Production by Combined Drug-Resistance Mutations in Paenibacillus agaridevorans.</title>
        <authorList>
            <person name="Tanaka Y."/>
            <person name="Funane K."/>
            <person name="Hosaka T."/>
            <person name="Shiwa Y."/>
            <person name="Fujita N."/>
            <person name="Miyazaki T."/>
            <person name="Yoshikawa H."/>
            <person name="Murakami K."/>
            <person name="Kasahara K."/>
            <person name="Inaoka T."/>
            <person name="Hiraga Y."/>
            <person name="Ochi K."/>
        </authorList>
    </citation>
    <scope>NUCLEOTIDE SEQUENCE [LARGE SCALE GENOMIC DNA]</scope>
    <source>
        <strain evidence="7 8">T-3040</strain>
    </source>
</reference>
<evidence type="ECO:0000313" key="7">
    <source>
        <dbReference type="EMBL" id="GBG11764.1"/>
    </source>
</evidence>
<evidence type="ECO:0000256" key="4">
    <source>
        <dbReference type="ARBA" id="ARBA00022833"/>
    </source>
</evidence>
<dbReference type="CDD" id="cd08255">
    <property type="entry name" value="2-desacetyl-2-hydroxyethyl_bacteriochlorophyllide_like"/>
    <property type="match status" value="1"/>
</dbReference>
<dbReference type="InterPro" id="IPR036291">
    <property type="entry name" value="NAD(P)-bd_dom_sf"/>
</dbReference>
<keyword evidence="3" id="KW-0479">Metal-binding</keyword>
<dbReference type="EMBL" id="BDQX01000430">
    <property type="protein sequence ID" value="GBG11764.1"/>
    <property type="molecule type" value="Genomic_DNA"/>
</dbReference>
<comment type="caution">
    <text evidence="7">The sequence shown here is derived from an EMBL/GenBank/DDBJ whole genome shotgun (WGS) entry which is preliminary data.</text>
</comment>
<dbReference type="InterPro" id="IPR013149">
    <property type="entry name" value="ADH-like_C"/>
</dbReference>
<feature type="domain" description="Enoyl reductase (ER)" evidence="6">
    <location>
        <begin position="25"/>
        <end position="347"/>
    </location>
</feature>
<dbReference type="Pfam" id="PF00107">
    <property type="entry name" value="ADH_zinc_N"/>
    <property type="match status" value="1"/>
</dbReference>
<keyword evidence="8" id="KW-1185">Reference proteome</keyword>
<keyword evidence="5" id="KW-0560">Oxidoreductase</keyword>
<dbReference type="PANTHER" id="PTHR43350:SF19">
    <property type="entry name" value="D-GULOSIDE 3-DEHYDROGENASE"/>
    <property type="match status" value="1"/>
</dbReference>
<sequence length="349" mass="38103">MINPLQISETIKLDSPMKTIFSYKGKAIVQQVPVPEVKAHSVLVRTVYSGVSNGTERLMLMSNHQQPAALGYSACGIVSAVGEGVHHVKPGDRVACYGAPYVRHAEYMLVPKHLATLVPDDVDMKEAAFAGLGAISIHALRQAKLEFGQSVVIVGMGIIGQITAQIASAAAYDTIVYDLQAERCALFESLSKGRTAQTLEELEAVIHQATSGCGVDAVLLAANGKNNGLIDGSLDWIRDRGNIVIVGDLEMDFSREKMFRKEAEIRISRAGGPGRYDSNYEADGQDYPLGYVRWTEGRNMSEYIRLLREKRISINPLVNQSVHIDEIPSMYEGLFMSVSPALGTLITYE</sequence>
<dbReference type="Pfam" id="PF08240">
    <property type="entry name" value="ADH_N"/>
    <property type="match status" value="1"/>
</dbReference>
<dbReference type="GO" id="GO:0046872">
    <property type="term" value="F:metal ion binding"/>
    <property type="evidence" value="ECO:0007669"/>
    <property type="project" value="UniProtKB-KW"/>
</dbReference>
<dbReference type="Proteomes" id="UP000245202">
    <property type="component" value="Unassembled WGS sequence"/>
</dbReference>
<dbReference type="SUPFAM" id="SSF51735">
    <property type="entry name" value="NAD(P)-binding Rossmann-fold domains"/>
    <property type="match status" value="1"/>
</dbReference>
<organism evidence="7 8">
    <name type="scientific">Paenibacillus agaridevorans</name>
    <dbReference type="NCBI Taxonomy" id="171404"/>
    <lineage>
        <taxon>Bacteria</taxon>
        <taxon>Bacillati</taxon>
        <taxon>Bacillota</taxon>
        <taxon>Bacilli</taxon>
        <taxon>Bacillales</taxon>
        <taxon>Paenibacillaceae</taxon>
        <taxon>Paenibacillus</taxon>
    </lineage>
</organism>
<evidence type="ECO:0000256" key="2">
    <source>
        <dbReference type="ARBA" id="ARBA00008072"/>
    </source>
</evidence>
<dbReference type="RefSeq" id="WP_108995995.1">
    <property type="nucleotide sequence ID" value="NZ_BDQX01000430.1"/>
</dbReference>
<dbReference type="Gene3D" id="3.40.50.720">
    <property type="entry name" value="NAD(P)-binding Rossmann-like Domain"/>
    <property type="match status" value="1"/>
</dbReference>
<dbReference type="AlphaFoldDB" id="A0A2R5F5Z5"/>
<dbReference type="SMART" id="SM00829">
    <property type="entry name" value="PKS_ER"/>
    <property type="match status" value="1"/>
</dbReference>
<comment type="cofactor">
    <cofactor evidence="1">
        <name>Zn(2+)</name>
        <dbReference type="ChEBI" id="CHEBI:29105"/>
    </cofactor>
</comment>